<accession>A0ACC2E0U8</accession>
<keyword evidence="2" id="KW-1185">Reference proteome</keyword>
<comment type="caution">
    <text evidence="1">The sequence shown here is derived from an EMBL/GenBank/DDBJ whole genome shotgun (WGS) entry which is preliminary data.</text>
</comment>
<name>A0ACC2E0U8_DIPCM</name>
<gene>
    <name evidence="1" type="ORF">O6H91_04G119100</name>
</gene>
<evidence type="ECO:0000313" key="2">
    <source>
        <dbReference type="Proteomes" id="UP001162992"/>
    </source>
</evidence>
<dbReference type="Proteomes" id="UP001162992">
    <property type="component" value="Chromosome 4"/>
</dbReference>
<proteinExistence type="predicted"/>
<reference evidence="2" key="1">
    <citation type="journal article" date="2024" name="Proc. Natl. Acad. Sci. U.S.A.">
        <title>Extraordinary preservation of gene collinearity over three hundred million years revealed in homosporous lycophytes.</title>
        <authorList>
            <person name="Li C."/>
            <person name="Wickell D."/>
            <person name="Kuo L.Y."/>
            <person name="Chen X."/>
            <person name="Nie B."/>
            <person name="Liao X."/>
            <person name="Peng D."/>
            <person name="Ji J."/>
            <person name="Jenkins J."/>
            <person name="Williams M."/>
            <person name="Shu S."/>
            <person name="Plott C."/>
            <person name="Barry K."/>
            <person name="Rajasekar S."/>
            <person name="Grimwood J."/>
            <person name="Han X."/>
            <person name="Sun S."/>
            <person name="Hou Z."/>
            <person name="He W."/>
            <person name="Dai G."/>
            <person name="Sun C."/>
            <person name="Schmutz J."/>
            <person name="Leebens-Mack J.H."/>
            <person name="Li F.W."/>
            <person name="Wang L."/>
        </authorList>
    </citation>
    <scope>NUCLEOTIDE SEQUENCE [LARGE SCALE GENOMIC DNA]</scope>
    <source>
        <strain evidence="2">cv. PW_Plant_1</strain>
    </source>
</reference>
<organism evidence="1 2">
    <name type="scientific">Diphasiastrum complanatum</name>
    <name type="common">Issler's clubmoss</name>
    <name type="synonym">Lycopodium complanatum</name>
    <dbReference type="NCBI Taxonomy" id="34168"/>
    <lineage>
        <taxon>Eukaryota</taxon>
        <taxon>Viridiplantae</taxon>
        <taxon>Streptophyta</taxon>
        <taxon>Embryophyta</taxon>
        <taxon>Tracheophyta</taxon>
        <taxon>Lycopodiopsida</taxon>
        <taxon>Lycopodiales</taxon>
        <taxon>Lycopodiaceae</taxon>
        <taxon>Lycopodioideae</taxon>
        <taxon>Diphasiastrum</taxon>
    </lineage>
</organism>
<sequence length="471" mass="51972">MEGFQRKKGYVSKAFVRRVIVLISKKKRDEEKKRLELWKAMRDCSIERLAAVISSAKLEFGDQLKDVCADAESVLKGLLRERTMAPATVQGMNQQQAEDRKTLKERLIASDSDSNSPENHVSLYRQMMRSTSVDAETTSQTVSEAPANVMPDDMHCDLQADVEYRTCSLLSMLNNFTNFSKDISADQVSDGCSKMPLTGIDAIGTSLPLGASAENCSAHERTEPAENLDLQPRLSLRALLCQDREDGGTNDLDSLPLPFTIDTSSSNPSRYHSFSSDVGQNLVSSTSPIDPLNVSNTQIADHAGGVEIQEVSVFEPESGQGGHSRYHSLGNDATMTLEPSSISELELPVQPRSLEAFRTQSLPSDNRATPSRVSLLTLLQQTDGDGGNFIIMDPQRCTTTFFHYWSEGEADIDEEIADLDSLCCVCMLARKGAAFIPCGHTFCRKCSQRLVNARGTCPLCNKEIREYLNIY</sequence>
<dbReference type="EMBL" id="CM055095">
    <property type="protein sequence ID" value="KAJ7560234.1"/>
    <property type="molecule type" value="Genomic_DNA"/>
</dbReference>
<evidence type="ECO:0000313" key="1">
    <source>
        <dbReference type="EMBL" id="KAJ7560234.1"/>
    </source>
</evidence>
<protein>
    <submittedName>
        <fullName evidence="1">Uncharacterized protein</fullName>
    </submittedName>
</protein>